<name>A0ACD3QQY8_LARCR</name>
<gene>
    <name evidence="1" type="ORF">E3U43_002371</name>
</gene>
<organism evidence="1 2">
    <name type="scientific">Larimichthys crocea</name>
    <name type="common">Large yellow croaker</name>
    <name type="synonym">Pseudosciaena crocea</name>
    <dbReference type="NCBI Taxonomy" id="215358"/>
    <lineage>
        <taxon>Eukaryota</taxon>
        <taxon>Metazoa</taxon>
        <taxon>Chordata</taxon>
        <taxon>Craniata</taxon>
        <taxon>Vertebrata</taxon>
        <taxon>Euteleostomi</taxon>
        <taxon>Actinopterygii</taxon>
        <taxon>Neopterygii</taxon>
        <taxon>Teleostei</taxon>
        <taxon>Neoteleostei</taxon>
        <taxon>Acanthomorphata</taxon>
        <taxon>Eupercaria</taxon>
        <taxon>Sciaenidae</taxon>
        <taxon>Larimichthys</taxon>
    </lineage>
</organism>
<dbReference type="Proteomes" id="UP000793456">
    <property type="component" value="Chromosome XV"/>
</dbReference>
<protein>
    <submittedName>
        <fullName evidence="1">Uncharacterized protein</fullName>
    </submittedName>
</protein>
<reference evidence="1" key="1">
    <citation type="submission" date="2018-11" db="EMBL/GenBank/DDBJ databases">
        <title>The sequence and de novo assembly of Larimichthys crocea genome using PacBio and Hi-C technologies.</title>
        <authorList>
            <person name="Xu P."/>
            <person name="Chen B."/>
            <person name="Zhou Z."/>
            <person name="Ke Q."/>
            <person name="Wu Y."/>
            <person name="Bai H."/>
            <person name="Pu F."/>
        </authorList>
    </citation>
    <scope>NUCLEOTIDE SEQUENCE</scope>
    <source>
        <tissue evidence="1">Muscle</tissue>
    </source>
</reference>
<accession>A0ACD3QQY8</accession>
<dbReference type="EMBL" id="CM011688">
    <property type="protein sequence ID" value="TMS09712.1"/>
    <property type="molecule type" value="Genomic_DNA"/>
</dbReference>
<evidence type="ECO:0000313" key="2">
    <source>
        <dbReference type="Proteomes" id="UP000793456"/>
    </source>
</evidence>
<keyword evidence="2" id="KW-1185">Reference proteome</keyword>
<evidence type="ECO:0000313" key="1">
    <source>
        <dbReference type="EMBL" id="TMS09712.1"/>
    </source>
</evidence>
<sequence length="327" mass="36021">MVSAGFKSETSVSYTFKEPYELSRNSSALPSSIYSDMTLRGENVSLSFRTNQSPAVLFYVSSYYREYLALLINKHDRMLELMIYQETQKVSRSHVWVYETNKPSRECVVPLSPGDDSRAKAGHEEQTADEIRSLLIIDQNAREDFNLTSDGEFNAIKSLVLGKVHGSDDLDPDLVRLGSLGFTGCLSVVHFNSISPLKAALLHPDTSPVFITGPLVQSNCGSSTSANPYAAENTHHLSDQSGSVSSGQPLVNAMRTDSALIGGVIAVVIFVIVTGLAITARFLYRRKETYRNQEVKGVKQDDSPDFPFNNQADSQNASGENPKEYFI</sequence>
<proteinExistence type="predicted"/>
<comment type="caution">
    <text evidence="1">The sequence shown here is derived from an EMBL/GenBank/DDBJ whole genome shotgun (WGS) entry which is preliminary data.</text>
</comment>